<dbReference type="OrthoDB" id="9798690at2"/>
<feature type="compositionally biased region" description="Low complexity" evidence="1">
    <location>
        <begin position="233"/>
        <end position="261"/>
    </location>
</feature>
<dbReference type="PANTHER" id="PTHR42208">
    <property type="entry name" value="HEAVY METAL TRANSPORTER-RELATED"/>
    <property type="match status" value="1"/>
</dbReference>
<keyword evidence="2" id="KW-0812">Transmembrane</keyword>
<keyword evidence="2" id="KW-1133">Transmembrane helix</keyword>
<feature type="transmembrane region" description="Helical" evidence="2">
    <location>
        <begin position="84"/>
        <end position="102"/>
    </location>
</feature>
<feature type="transmembrane region" description="Helical" evidence="2">
    <location>
        <begin position="57"/>
        <end position="77"/>
    </location>
</feature>
<dbReference type="RefSeq" id="WP_130412482.1">
    <property type="nucleotide sequence ID" value="NZ_SHKX01000011.1"/>
</dbReference>
<dbReference type="AlphaFoldDB" id="A0A4Q7ZBJ0"/>
<feature type="compositionally biased region" description="Basic and acidic residues" evidence="1">
    <location>
        <begin position="268"/>
        <end position="278"/>
    </location>
</feature>
<dbReference type="Pfam" id="PF13386">
    <property type="entry name" value="DsbD_2"/>
    <property type="match status" value="1"/>
</dbReference>
<feature type="transmembrane region" description="Helical" evidence="2">
    <location>
        <begin position="202"/>
        <end position="220"/>
    </location>
</feature>
<dbReference type="Proteomes" id="UP000292423">
    <property type="component" value="Unassembled WGS sequence"/>
</dbReference>
<reference evidence="4 5" key="1">
    <citation type="submission" date="2019-02" db="EMBL/GenBank/DDBJ databases">
        <title>Genomic Encyclopedia of Type Strains, Phase IV (KMG-IV): sequencing the most valuable type-strain genomes for metagenomic binning, comparative biology and taxonomic classification.</title>
        <authorList>
            <person name="Goeker M."/>
        </authorList>
    </citation>
    <scope>NUCLEOTIDE SEQUENCE [LARGE SCALE GENOMIC DNA]</scope>
    <source>
        <strain evidence="4 5">DSM 105135</strain>
    </source>
</reference>
<sequence length="294" mass="31027">MNDLLLLATALAAGFFGSPHCLGMCGGIVSALGFALQSQTPGRRLLLQSLYHLGRLLSYSLLGVLVGLLGKGILAPLVNSRWPYVLTAAMMILFGLYLTGWWRGLDRLEAAGARLWQAMAPLRKRFIPINTMPRALAAGMLWGFLPCGLVYSALALAMTSANALTAGAAMLAFGLGTLPMMLMTGSAAAELKNKLQQQGWRTANGLLVVAFGLWTLLQALTHNAGGHHHHEISATAPATAAKPSPAEPNGAAPASAAGTETMPAGHQHQPDMDMHSMDGMEGMEGMDHSQHQMP</sequence>
<evidence type="ECO:0000256" key="2">
    <source>
        <dbReference type="SAM" id="Phobius"/>
    </source>
</evidence>
<comment type="caution">
    <text evidence="4">The sequence shown here is derived from an EMBL/GenBank/DDBJ whole genome shotgun (WGS) entry which is preliminary data.</text>
</comment>
<accession>A0A4Q7ZBJ0</accession>
<keyword evidence="2" id="KW-0472">Membrane</keyword>
<keyword evidence="5" id="KW-1185">Reference proteome</keyword>
<gene>
    <name evidence="4" type="ORF">EV700_1594</name>
</gene>
<feature type="transmembrane region" description="Helical" evidence="2">
    <location>
        <begin position="135"/>
        <end position="156"/>
    </location>
</feature>
<evidence type="ECO:0000259" key="3">
    <source>
        <dbReference type="Pfam" id="PF13386"/>
    </source>
</evidence>
<feature type="domain" description="Urease accessory protein UreH-like transmembrane" evidence="3">
    <location>
        <begin position="9"/>
        <end position="214"/>
    </location>
</feature>
<dbReference type="InterPro" id="IPR039447">
    <property type="entry name" value="UreH-like_TM_dom"/>
</dbReference>
<organism evidence="4 5">
    <name type="scientific">Fluviicoccus keumensis</name>
    <dbReference type="NCBI Taxonomy" id="1435465"/>
    <lineage>
        <taxon>Bacteria</taxon>
        <taxon>Pseudomonadati</taxon>
        <taxon>Pseudomonadota</taxon>
        <taxon>Gammaproteobacteria</taxon>
        <taxon>Moraxellales</taxon>
        <taxon>Moraxellaceae</taxon>
        <taxon>Fluviicoccus</taxon>
    </lineage>
</organism>
<dbReference type="PANTHER" id="PTHR42208:SF1">
    <property type="entry name" value="HEAVY METAL TRANSPORTER"/>
    <property type="match status" value="1"/>
</dbReference>
<feature type="transmembrane region" description="Helical" evidence="2">
    <location>
        <begin position="163"/>
        <end position="182"/>
    </location>
</feature>
<protein>
    <recommendedName>
        <fullName evidence="3">Urease accessory protein UreH-like transmembrane domain-containing protein</fullName>
    </recommendedName>
</protein>
<evidence type="ECO:0000313" key="5">
    <source>
        <dbReference type="Proteomes" id="UP000292423"/>
    </source>
</evidence>
<feature type="compositionally biased region" description="Basic and acidic residues" evidence="1">
    <location>
        <begin position="285"/>
        <end position="294"/>
    </location>
</feature>
<evidence type="ECO:0000256" key="1">
    <source>
        <dbReference type="SAM" id="MobiDB-lite"/>
    </source>
</evidence>
<feature type="region of interest" description="Disordered" evidence="1">
    <location>
        <begin position="228"/>
        <end position="294"/>
    </location>
</feature>
<name>A0A4Q7ZBJ0_9GAMM</name>
<dbReference type="EMBL" id="SHKX01000011">
    <property type="protein sequence ID" value="RZU47199.1"/>
    <property type="molecule type" value="Genomic_DNA"/>
</dbReference>
<proteinExistence type="predicted"/>
<evidence type="ECO:0000313" key="4">
    <source>
        <dbReference type="EMBL" id="RZU47199.1"/>
    </source>
</evidence>